<accession>A0A858U728</accession>
<feature type="transmembrane region" description="Helical" evidence="1">
    <location>
        <begin position="1661"/>
        <end position="1683"/>
    </location>
</feature>
<organism evidence="2 3">
    <name type="scientific">Mycoplasma phocoeninasale</name>
    <dbReference type="NCBI Taxonomy" id="2726117"/>
    <lineage>
        <taxon>Bacteria</taxon>
        <taxon>Bacillati</taxon>
        <taxon>Mycoplasmatota</taxon>
        <taxon>Mollicutes</taxon>
        <taxon>Mycoplasmataceae</taxon>
        <taxon>Mycoplasma</taxon>
    </lineage>
</organism>
<gene>
    <name evidence="2" type="ORF">HGG64_02325</name>
</gene>
<dbReference type="InterPro" id="IPR011889">
    <property type="entry name" value="Liste_lipo_26"/>
</dbReference>
<keyword evidence="3" id="KW-1185">Reference proteome</keyword>
<name>A0A858U728_9MOLU</name>
<dbReference type="Proteomes" id="UP000501728">
    <property type="component" value="Chromosome"/>
</dbReference>
<keyword evidence="1" id="KW-1133">Transmembrane helix</keyword>
<evidence type="ECO:0000313" key="3">
    <source>
        <dbReference type="Proteomes" id="UP000501728"/>
    </source>
</evidence>
<dbReference type="NCBIfam" id="TIGR02167">
    <property type="entry name" value="Liste_lipo_26"/>
    <property type="match status" value="3"/>
</dbReference>
<keyword evidence="1" id="KW-0472">Membrane</keyword>
<sequence length="1694" mass="196415">MQKKLIKSLAALLIVSIPIIPVAAKIHPKPFIRVSNINSYGHMAKKNINFIREKYEKLGYRLKERVPAEYIGTTCKKIGYMIFIHSGRKPLVVIEPFKENLEDVSENFNTRNIQIKSDFEISMENAFENCYNFNQNISYWDVSKVTNMSSMFKNARKFNQSLYYWDVSKVTDMSSMFEGATLFNDNDIRWWKTGNVRNMASMFENAKSFNRSLYYWDVSGVIDMASMFKNAISFNSDISSWNVSRVINMSSMFEGALEFNITINKWNFLNVTNMSSMFKNAKMFDSGKTWEDGDLDKIGPTFKNVVDMSSMFEGADKFNRDISKWDISNVKNMSSMFKNAKEFNNQWRELNEWLNRENNICDMSSMFEGALVFDRYIKDWNTSKVENMTKMFKNAKMFDKDISNWKVNNVKFHDNFCAECPLAFERFPQNLIKDINSAIANTIFDKKINRTLTFNNNFYEKVKEIILEKNQGIDWNDLIIEIKSINENKNVFISIKPSTKGMWKYTGESIVKIEFKENINEKIKDINLGKLTNIEIKNLEKITNDFILNQLNVDKINYQYEHQTNNKKIILNFNGNENYEDSVLDIKYEIKKHLSELITDSNFNKVAKIEVEEIKKVIREKYHKIDFAHFDIEIKENKVIIKAKDSHPDYQGQKEISIEVKKQISELITSSSFDKVNNLDEANIKRVLKIKHPTVDFNHLDLVISGNKVIIKAKDSHPDYQGEIEVAIAVKKQISELITSPKFNKVAKIEVEEIKKVIREKYPEIDFAHLDIEIRGNKVIIKAKDSHPDYQGELRFSVEEKLDVSKLITDSNFNKVAKIEVEEIKKVIREKYPKIDFAHLNIEIIGNKVIIKAKDSHPDYQGEIEVAIAVKKQISELITSREFNKVAKIEVEEIKKVIREKYPEIDFAHLDIEIRGNKVIIKAKDSHPDYQGELRFSVEEKLDVSKLITDSNFNKVAKIEVEEIKKVIREKYPKIDFAHLNIEIIGNKVIIKAKDSHPDYQGQKEISIEVKKQISELITNESFDKVNNLDESSIKKVILVKHPTVDFNHLDLVISGNKVIIKAKDSHPDYQGEIEVAIAVKKQISELITSREFNKVAKIEVEEIKKVIREKYPEIDFAHLDIEIRGNKVIIKAKDSHPDYQGELRFSVEEKLDVSKLITDSNFNKVAKIEVEEIKKVIREKYPKIDFAHLNIEIIGNKVIIKAKDSHPDYQGQKEISIEVKKQISELITNESFDKVNNLDESSIKKVILVKHPTVDFNHLDLVISGNKVIIKAKDSHPDYQGEIEVAIAVKKQISELITSREFNKVAKIEVEEIKKVIREKYPEIDFAHLDIEIRGNKVIIKAKDSHPDYQGELRFSVEEKLDVSKLITDSNFNKVAKIEVEEIKKVIREKYPKIDFAHLNIEIIGNKVIIKAKDSHPDYQGQKEISIEVKKQISELITNESFDKVNNLDESSIKKVILVKHPTVDFNHLDLVISGNKVIIKAKDSHPDYQGEIEVAIAVKKQISELITSREFNKVAKINLEEIKKVIKERFPKIDFTHFAIEIIGNKVIIKAKDSHPDYQGELQFNITEKINIAKMIDEKNILLELKKVKAEQVNEKGFKLLIEEIFHKSGMKNIEFDISLEKHNNRIVLDFNNDDNYHGKISLNYEMDNLIPNKKNNSIIWKVIIAVILSITLLIILILIIKKTKKGYNKQN</sequence>
<proteinExistence type="predicted"/>
<dbReference type="Pfam" id="PF03382">
    <property type="entry name" value="DUF285"/>
    <property type="match status" value="3"/>
</dbReference>
<dbReference type="InterPro" id="IPR005046">
    <property type="entry name" value="DUF285"/>
</dbReference>
<dbReference type="EMBL" id="CP051480">
    <property type="protein sequence ID" value="QJG66526.1"/>
    <property type="molecule type" value="Genomic_DNA"/>
</dbReference>
<evidence type="ECO:0000313" key="2">
    <source>
        <dbReference type="EMBL" id="QJG66526.1"/>
    </source>
</evidence>
<reference evidence="2 3" key="1">
    <citation type="submission" date="2020-04" db="EMBL/GenBank/DDBJ databases">
        <title>Novel Mycoplasma species detected in Phocoena phocoena (harbor porpoise) from the USA.</title>
        <authorList>
            <person name="Volokhov D.V."/>
        </authorList>
    </citation>
    <scope>NUCLEOTIDE SEQUENCE [LARGE SCALE GENOMIC DNA]</scope>
    <source>
        <strain evidence="2 3">C264-NAS</strain>
    </source>
</reference>
<dbReference type="KEGG" id="mphn:HGG64_02325"/>
<dbReference type="RefSeq" id="WP_169580349.1">
    <property type="nucleotide sequence ID" value="NZ_CP051480.1"/>
</dbReference>
<evidence type="ECO:0000256" key="1">
    <source>
        <dbReference type="SAM" id="Phobius"/>
    </source>
</evidence>
<protein>
    <submittedName>
        <fullName evidence="2">DUF285 domain-containing protein</fullName>
    </submittedName>
</protein>
<keyword evidence="1" id="KW-0812">Transmembrane</keyword>